<sequence length="427" mass="46049">MHDMNRRAFLARGGMAAAGTALAAVPHAATALVRPAQGDFSAIDAALAGAVSDGSVLGVAAMAATSDGIVYRGTAGRANLETGAPMRDDSVFWLLSMTKAFTATAAMQLIEQERMRLDQPAAEILPELAAPTILEGFDAAGQPILRPAKRQITVRHLLTHTSGYTYSIWSDALTRYEAATGMPDIATCKNAAFTAPLEFEPGERWEYGISMDWVGKLVEQVSDQSLEVYFRENIFAPLGMKDSGFLIGSAQKARLAAFANRQPDGSLAPAPFEMPQRPEFFMGGGGAFSTPRDYMAFLRMLLNGGSLDGARILRPETVAQMMINQIGDLSVHEMRSAQPGFSNSFDEFPGQPHKWGLSFDINTAPGPNGRAAGSISWAGLLNCYFWLDPVSQVTGALFTQILPFYDDRVVALYGAFERGLYRGLGRI</sequence>
<dbReference type="EMBL" id="MIPT01000001">
    <property type="protein sequence ID" value="OHT19105.1"/>
    <property type="molecule type" value="Genomic_DNA"/>
</dbReference>
<dbReference type="GO" id="GO:0016787">
    <property type="term" value="F:hydrolase activity"/>
    <property type="evidence" value="ECO:0007669"/>
    <property type="project" value="UniProtKB-KW"/>
</dbReference>
<keyword evidence="1" id="KW-0732">Signal</keyword>
<feature type="chain" id="PRO_5010192703" evidence="1">
    <location>
        <begin position="24"/>
        <end position="427"/>
    </location>
</feature>
<dbReference type="PANTHER" id="PTHR43283">
    <property type="entry name" value="BETA-LACTAMASE-RELATED"/>
    <property type="match status" value="1"/>
</dbReference>
<organism evidence="3 4">
    <name type="scientific">Edaphosphingomonas haloaromaticamans</name>
    <dbReference type="NCBI Taxonomy" id="653954"/>
    <lineage>
        <taxon>Bacteria</taxon>
        <taxon>Pseudomonadati</taxon>
        <taxon>Pseudomonadota</taxon>
        <taxon>Alphaproteobacteria</taxon>
        <taxon>Sphingomonadales</taxon>
        <taxon>Rhizorhabdaceae</taxon>
        <taxon>Edaphosphingomonas</taxon>
    </lineage>
</organism>
<dbReference type="InterPro" id="IPR006311">
    <property type="entry name" value="TAT_signal"/>
</dbReference>
<evidence type="ECO:0000259" key="2">
    <source>
        <dbReference type="Pfam" id="PF00144"/>
    </source>
</evidence>
<dbReference type="EC" id="3.1.1.-" evidence="3"/>
<dbReference type="Proteomes" id="UP000179467">
    <property type="component" value="Unassembled WGS sequence"/>
</dbReference>
<proteinExistence type="predicted"/>
<name>A0A1S1HAI0_9SPHN</name>
<comment type="caution">
    <text evidence="3">The sequence shown here is derived from an EMBL/GenBank/DDBJ whole genome shotgun (WGS) entry which is preliminary data.</text>
</comment>
<dbReference type="PROSITE" id="PS51318">
    <property type="entry name" value="TAT"/>
    <property type="match status" value="1"/>
</dbReference>
<dbReference type="Pfam" id="PF00144">
    <property type="entry name" value="Beta-lactamase"/>
    <property type="match status" value="1"/>
</dbReference>
<dbReference type="OrthoDB" id="9808046at2"/>
<feature type="domain" description="Beta-lactamase-related" evidence="2">
    <location>
        <begin position="44"/>
        <end position="412"/>
    </location>
</feature>
<evidence type="ECO:0000313" key="4">
    <source>
        <dbReference type="Proteomes" id="UP000179467"/>
    </source>
</evidence>
<dbReference type="SUPFAM" id="SSF56601">
    <property type="entry name" value="beta-lactamase/transpeptidase-like"/>
    <property type="match status" value="1"/>
</dbReference>
<dbReference type="InterPro" id="IPR001466">
    <property type="entry name" value="Beta-lactam-related"/>
</dbReference>
<dbReference type="RefSeq" id="WP_070935522.1">
    <property type="nucleotide sequence ID" value="NZ_MIPT01000001.1"/>
</dbReference>
<dbReference type="AlphaFoldDB" id="A0A1S1HAI0"/>
<protein>
    <submittedName>
        <fullName evidence="3">Esterase EstB</fullName>
        <ecNumber evidence="3">3.1.1.-</ecNumber>
    </submittedName>
</protein>
<dbReference type="InterPro" id="IPR012338">
    <property type="entry name" value="Beta-lactam/transpept-like"/>
</dbReference>
<dbReference type="Gene3D" id="3.40.710.10">
    <property type="entry name" value="DD-peptidase/beta-lactamase superfamily"/>
    <property type="match status" value="1"/>
</dbReference>
<evidence type="ECO:0000313" key="3">
    <source>
        <dbReference type="EMBL" id="OHT19105.1"/>
    </source>
</evidence>
<keyword evidence="4" id="KW-1185">Reference proteome</keyword>
<feature type="signal peptide" evidence="1">
    <location>
        <begin position="1"/>
        <end position="23"/>
    </location>
</feature>
<evidence type="ECO:0000256" key="1">
    <source>
        <dbReference type="SAM" id="SignalP"/>
    </source>
</evidence>
<accession>A0A1S1HAI0</accession>
<gene>
    <name evidence="3" type="primary">estB</name>
    <name evidence="3" type="ORF">BHE75_01088</name>
</gene>
<dbReference type="PANTHER" id="PTHR43283:SF3">
    <property type="entry name" value="BETA-LACTAMASE FAMILY PROTEIN (AFU_ORTHOLOGUE AFUA_5G07500)"/>
    <property type="match status" value="1"/>
</dbReference>
<keyword evidence="3" id="KW-0378">Hydrolase</keyword>
<reference evidence="3 4" key="1">
    <citation type="submission" date="2016-09" db="EMBL/GenBank/DDBJ databases">
        <title>Metabolic pathway, cell adaptation mechanisms and a novel monoxygenase revealed through proteogenomic-transcription analysis of a Sphingomonas haloaromaticamans strain degrading the fungicide ortho-phenylphenol.</title>
        <authorList>
            <person name="Perruchon C."/>
            <person name="Papadopoulou E.S."/>
            <person name="Rousidou C."/>
            <person name="Vasileiadis S."/>
            <person name="Tanou G."/>
            <person name="Amoutzias G."/>
            <person name="Molassiotis A."/>
            <person name="Karpouzas D.G."/>
        </authorList>
    </citation>
    <scope>NUCLEOTIDE SEQUENCE [LARGE SCALE GENOMIC DNA]</scope>
    <source>
        <strain evidence="3 4">P3</strain>
    </source>
</reference>
<dbReference type="InterPro" id="IPR050789">
    <property type="entry name" value="Diverse_Enzym_Activities"/>
</dbReference>